<accession>A0AAQ4CVJ3</accession>
<dbReference type="AlphaFoldDB" id="A0AAQ4CVJ3"/>
<keyword evidence="2" id="KW-1185">Reference proteome</keyword>
<dbReference type="Proteomes" id="UP001319921">
    <property type="component" value="Chromosome"/>
</dbReference>
<proteinExistence type="predicted"/>
<dbReference type="EMBL" id="AP025226">
    <property type="protein sequence ID" value="BDB99824.1"/>
    <property type="molecule type" value="Genomic_DNA"/>
</dbReference>
<evidence type="ECO:0000313" key="2">
    <source>
        <dbReference type="Proteomes" id="UP001319921"/>
    </source>
</evidence>
<protein>
    <submittedName>
        <fullName evidence="1">Uncharacterized protein</fullName>
    </submittedName>
</protein>
<gene>
    <name evidence="1" type="ORF">SACC_28410</name>
</gene>
<name>A0AAQ4CVJ3_9CREN</name>
<organism evidence="1 2">
    <name type="scientific">Saccharolobus caldissimus</name>
    <dbReference type="NCBI Taxonomy" id="1702097"/>
    <lineage>
        <taxon>Archaea</taxon>
        <taxon>Thermoproteota</taxon>
        <taxon>Thermoprotei</taxon>
        <taxon>Sulfolobales</taxon>
        <taxon>Sulfolobaceae</taxon>
        <taxon>Saccharolobus</taxon>
    </lineage>
</organism>
<dbReference type="KEGG" id="scas:SACC_28410"/>
<reference evidence="1 2" key="1">
    <citation type="journal article" date="2022" name="Microbiol. Resour. Announc.">
        <title>Complete Genome Sequence of the Hyperthermophilic and Acidophilic Archaeon Saccharolobus caldissimus Strain HS-3T.</title>
        <authorList>
            <person name="Sakai H.D."/>
            <person name="Kurosawa N."/>
        </authorList>
    </citation>
    <scope>NUCLEOTIDE SEQUENCE [LARGE SCALE GENOMIC DNA]</scope>
    <source>
        <strain evidence="1 2">JCM32116</strain>
    </source>
</reference>
<evidence type="ECO:0000313" key="1">
    <source>
        <dbReference type="EMBL" id="BDB99824.1"/>
    </source>
</evidence>
<sequence length="42" mass="5014">MKLGSRVQGKKLYTALARKLARIVWSVWYNNRPYEPKKRLPP</sequence>